<dbReference type="Proteomes" id="UP000294947">
    <property type="component" value="Unassembled WGS sequence"/>
</dbReference>
<sequence>MTTVLERTAARSLIPDDLFFRLVERIVREHAEIDREMAERIVDQTLAFLSACARNRGEPLAPSPMVDHGWHEFLMYTREYAEFCQRVAGRFLHHVPEDTAAMVSEADPIEVRRRTVEAIEQTGFLVDRELWFAEDTSVCSQCHNGCYNDPPPDPPPKK</sequence>
<dbReference type="EMBL" id="SMKW01000028">
    <property type="protein sequence ID" value="TDD48766.1"/>
    <property type="molecule type" value="Genomic_DNA"/>
</dbReference>
<dbReference type="RefSeq" id="WP_132487700.1">
    <property type="nucleotide sequence ID" value="NZ_SMKW01000028.1"/>
</dbReference>
<name>A0A4R4YU09_9PSEU</name>
<keyword evidence="2" id="KW-1185">Reference proteome</keyword>
<proteinExistence type="predicted"/>
<accession>A0A4R4YU09</accession>
<evidence type="ECO:0000313" key="2">
    <source>
        <dbReference type="Proteomes" id="UP000294947"/>
    </source>
</evidence>
<protein>
    <submittedName>
        <fullName evidence="1">Uncharacterized protein</fullName>
    </submittedName>
</protein>
<dbReference type="AlphaFoldDB" id="A0A4R4YU09"/>
<gene>
    <name evidence="1" type="ORF">E1288_21090</name>
</gene>
<organism evidence="1 2">
    <name type="scientific">Saccharopolyspora elongata</name>
    <dbReference type="NCBI Taxonomy" id="2530387"/>
    <lineage>
        <taxon>Bacteria</taxon>
        <taxon>Bacillati</taxon>
        <taxon>Actinomycetota</taxon>
        <taxon>Actinomycetes</taxon>
        <taxon>Pseudonocardiales</taxon>
        <taxon>Pseudonocardiaceae</taxon>
        <taxon>Saccharopolyspora</taxon>
    </lineage>
</organism>
<evidence type="ECO:0000313" key="1">
    <source>
        <dbReference type="EMBL" id="TDD48766.1"/>
    </source>
</evidence>
<dbReference type="OrthoDB" id="5328543at2"/>
<comment type="caution">
    <text evidence="1">The sequence shown here is derived from an EMBL/GenBank/DDBJ whole genome shotgun (WGS) entry which is preliminary data.</text>
</comment>
<reference evidence="1 2" key="1">
    <citation type="submission" date="2019-03" db="EMBL/GenBank/DDBJ databases">
        <title>Draft genome sequences of novel Actinobacteria.</title>
        <authorList>
            <person name="Sahin N."/>
            <person name="Ay H."/>
            <person name="Saygin H."/>
        </authorList>
    </citation>
    <scope>NUCLEOTIDE SEQUENCE [LARGE SCALE GENOMIC DNA]</scope>
    <source>
        <strain evidence="1 2">7K502</strain>
    </source>
</reference>